<protein>
    <submittedName>
        <fullName evidence="3">ATP-binding protein</fullName>
    </submittedName>
</protein>
<dbReference type="Proteomes" id="UP000664167">
    <property type="component" value="Unassembled WGS sequence"/>
</dbReference>
<keyword evidence="4" id="KW-1185">Reference proteome</keyword>
<dbReference type="InterPro" id="IPR050267">
    <property type="entry name" value="Anti-sigma-factor_SerPK"/>
</dbReference>
<keyword evidence="1" id="KW-0723">Serine/threonine-protein kinase</keyword>
<accession>A0A939FAX8</accession>
<organism evidence="3 4">
    <name type="scientific">Streptomyces beijiangensis</name>
    <dbReference type="NCBI Taxonomy" id="163361"/>
    <lineage>
        <taxon>Bacteria</taxon>
        <taxon>Bacillati</taxon>
        <taxon>Actinomycetota</taxon>
        <taxon>Actinomycetes</taxon>
        <taxon>Kitasatosporales</taxon>
        <taxon>Streptomycetaceae</taxon>
        <taxon>Streptomyces</taxon>
    </lineage>
</organism>
<dbReference type="GO" id="GO:0005524">
    <property type="term" value="F:ATP binding"/>
    <property type="evidence" value="ECO:0007669"/>
    <property type="project" value="UniProtKB-KW"/>
</dbReference>
<keyword evidence="1" id="KW-0418">Kinase</keyword>
<name>A0A939FAX8_9ACTN</name>
<dbReference type="InterPro" id="IPR003594">
    <property type="entry name" value="HATPase_dom"/>
</dbReference>
<evidence type="ECO:0000313" key="4">
    <source>
        <dbReference type="Proteomes" id="UP000664167"/>
    </source>
</evidence>
<dbReference type="GO" id="GO:0004674">
    <property type="term" value="F:protein serine/threonine kinase activity"/>
    <property type="evidence" value="ECO:0007669"/>
    <property type="project" value="UniProtKB-KW"/>
</dbReference>
<reference evidence="3" key="1">
    <citation type="submission" date="2021-03" db="EMBL/GenBank/DDBJ databases">
        <title>Streptomyces poriferae sp. nov., a novel marine sponge-derived Actinobacteria species with anti-MRSA activity.</title>
        <authorList>
            <person name="Sandoval-Powers M."/>
            <person name="Kralova S."/>
            <person name="Nguyen G.-S."/>
            <person name="Fawwal D."/>
            <person name="Degnes K."/>
            <person name="Klinkenberg G."/>
            <person name="Sletta H."/>
            <person name="Wentzel A."/>
            <person name="Liles M.R."/>
        </authorList>
    </citation>
    <scope>NUCLEOTIDE SEQUENCE</scope>
    <source>
        <strain evidence="3">DSM 41794</strain>
    </source>
</reference>
<comment type="caution">
    <text evidence="3">The sequence shown here is derived from an EMBL/GenBank/DDBJ whole genome shotgun (WGS) entry which is preliminary data.</text>
</comment>
<dbReference type="PANTHER" id="PTHR35526:SF3">
    <property type="entry name" value="ANTI-SIGMA-F FACTOR RSBW"/>
    <property type="match status" value="1"/>
</dbReference>
<dbReference type="AlphaFoldDB" id="A0A939FAX8"/>
<dbReference type="EMBL" id="JAFLRJ010000314">
    <property type="protein sequence ID" value="MBO0515665.1"/>
    <property type="molecule type" value="Genomic_DNA"/>
</dbReference>
<proteinExistence type="predicted"/>
<evidence type="ECO:0000259" key="2">
    <source>
        <dbReference type="Pfam" id="PF13581"/>
    </source>
</evidence>
<keyword evidence="1" id="KW-0808">Transferase</keyword>
<dbReference type="Gene3D" id="3.30.565.10">
    <property type="entry name" value="Histidine kinase-like ATPase, C-terminal domain"/>
    <property type="match status" value="1"/>
</dbReference>
<evidence type="ECO:0000256" key="1">
    <source>
        <dbReference type="ARBA" id="ARBA00022527"/>
    </source>
</evidence>
<dbReference type="InterPro" id="IPR036890">
    <property type="entry name" value="HATPase_C_sf"/>
</dbReference>
<dbReference type="PANTHER" id="PTHR35526">
    <property type="entry name" value="ANTI-SIGMA-F FACTOR RSBW-RELATED"/>
    <property type="match status" value="1"/>
</dbReference>
<keyword evidence="3" id="KW-0067">ATP-binding</keyword>
<evidence type="ECO:0000313" key="3">
    <source>
        <dbReference type="EMBL" id="MBO0515665.1"/>
    </source>
</evidence>
<dbReference type="CDD" id="cd16936">
    <property type="entry name" value="HATPase_RsbW-like"/>
    <property type="match status" value="1"/>
</dbReference>
<dbReference type="SUPFAM" id="SSF55874">
    <property type="entry name" value="ATPase domain of HSP90 chaperone/DNA topoisomerase II/histidine kinase"/>
    <property type="match status" value="1"/>
</dbReference>
<gene>
    <name evidence="3" type="ORF">J0695_28335</name>
</gene>
<keyword evidence="3" id="KW-0547">Nucleotide-binding</keyword>
<sequence>MSAGGVCERKILEEPPVVVVDSPLADSATARDTAAHFLAEHCPWADLDAVLLVVSELVTNAARHTAGWWRLRLSAGPEQLVVELDDSSPHHPVARTPDFGGGGGFGWPLVLRLAGRVEISPLPLGKTVRTIWTRPATAA</sequence>
<dbReference type="Pfam" id="PF13581">
    <property type="entry name" value="HATPase_c_2"/>
    <property type="match status" value="1"/>
</dbReference>
<feature type="domain" description="Histidine kinase/HSP90-like ATPase" evidence="2">
    <location>
        <begin position="25"/>
        <end position="132"/>
    </location>
</feature>